<keyword evidence="4" id="KW-0862">Zinc</keyword>
<dbReference type="InterPro" id="IPR036236">
    <property type="entry name" value="Znf_C2H2_sf"/>
</dbReference>
<evidence type="ECO:0000256" key="4">
    <source>
        <dbReference type="ARBA" id="ARBA00022833"/>
    </source>
</evidence>
<dbReference type="GO" id="GO:0005634">
    <property type="term" value="C:nucleus"/>
    <property type="evidence" value="ECO:0007669"/>
    <property type="project" value="UniProtKB-SubCell"/>
</dbReference>
<keyword evidence="3 9" id="KW-0863">Zinc-finger</keyword>
<dbReference type="GO" id="GO:0008270">
    <property type="term" value="F:zinc ion binding"/>
    <property type="evidence" value="ECO:0007669"/>
    <property type="project" value="UniProtKB-KW"/>
</dbReference>
<evidence type="ECO:0000256" key="6">
    <source>
        <dbReference type="ARBA" id="ARBA00023125"/>
    </source>
</evidence>
<dbReference type="GO" id="GO:0009791">
    <property type="term" value="P:post-embryonic development"/>
    <property type="evidence" value="ECO:0007669"/>
    <property type="project" value="UniProtKB-ARBA"/>
</dbReference>
<evidence type="ECO:0000256" key="7">
    <source>
        <dbReference type="ARBA" id="ARBA00023163"/>
    </source>
</evidence>
<comment type="caution">
    <text evidence="12">The sequence shown here is derived from an EMBL/GenBank/DDBJ whole genome shotgun (WGS) entry which is preliminary data.</text>
</comment>
<organism evidence="12 13">
    <name type="scientific">Coilia grayii</name>
    <name type="common">Gray's grenadier anchovy</name>
    <dbReference type="NCBI Taxonomy" id="363190"/>
    <lineage>
        <taxon>Eukaryota</taxon>
        <taxon>Metazoa</taxon>
        <taxon>Chordata</taxon>
        <taxon>Craniata</taxon>
        <taxon>Vertebrata</taxon>
        <taxon>Euteleostomi</taxon>
        <taxon>Actinopterygii</taxon>
        <taxon>Neopterygii</taxon>
        <taxon>Teleostei</taxon>
        <taxon>Clupei</taxon>
        <taxon>Clupeiformes</taxon>
        <taxon>Clupeoidei</taxon>
        <taxon>Engraulidae</taxon>
        <taxon>Coilinae</taxon>
        <taxon>Coilia</taxon>
    </lineage>
</organism>
<evidence type="ECO:0000256" key="2">
    <source>
        <dbReference type="ARBA" id="ARBA00022723"/>
    </source>
</evidence>
<evidence type="ECO:0000256" key="10">
    <source>
        <dbReference type="SAM" id="MobiDB-lite"/>
    </source>
</evidence>
<dbReference type="Proteomes" id="UP001591681">
    <property type="component" value="Unassembled WGS sequence"/>
</dbReference>
<keyword evidence="7" id="KW-0804">Transcription</keyword>
<evidence type="ECO:0000256" key="1">
    <source>
        <dbReference type="ARBA" id="ARBA00004123"/>
    </source>
</evidence>
<dbReference type="Pfam" id="PF05699">
    <property type="entry name" value="Dimer_Tnp_hAT"/>
    <property type="match status" value="1"/>
</dbReference>
<evidence type="ECO:0000256" key="5">
    <source>
        <dbReference type="ARBA" id="ARBA00023015"/>
    </source>
</evidence>
<dbReference type="SMART" id="SM00614">
    <property type="entry name" value="ZnF_BED"/>
    <property type="match status" value="1"/>
</dbReference>
<dbReference type="SUPFAM" id="SSF53098">
    <property type="entry name" value="Ribonuclease H-like"/>
    <property type="match status" value="1"/>
</dbReference>
<keyword evidence="6" id="KW-0238">DNA-binding</keyword>
<comment type="subcellular location">
    <subcellularLocation>
        <location evidence="1">Nucleus</location>
    </subcellularLocation>
</comment>
<dbReference type="EMBL" id="JBHFQA010000002">
    <property type="protein sequence ID" value="KAL2102146.1"/>
    <property type="molecule type" value="Genomic_DNA"/>
</dbReference>
<evidence type="ECO:0000313" key="12">
    <source>
        <dbReference type="EMBL" id="KAL2102146.1"/>
    </source>
</evidence>
<accession>A0ABD1KSL2</accession>
<evidence type="ECO:0000259" key="11">
    <source>
        <dbReference type="PROSITE" id="PS50808"/>
    </source>
</evidence>
<protein>
    <recommendedName>
        <fullName evidence="11">BED-type domain-containing protein</fullName>
    </recommendedName>
</protein>
<evidence type="ECO:0000256" key="8">
    <source>
        <dbReference type="ARBA" id="ARBA00023242"/>
    </source>
</evidence>
<keyword evidence="5" id="KW-0805">Transcription regulation</keyword>
<dbReference type="InterPro" id="IPR003656">
    <property type="entry name" value="Znf_BED"/>
</dbReference>
<keyword evidence="2" id="KW-0479">Metal-binding</keyword>
<sequence length="632" mass="70971">MASVSGGNISQVATLKTPESLKSPIWHHFGFRTDTGTDGLDKSKAICKLCKLEVKYCGNTTNLRNHLLRHHPELTSKPSGPQQMKLKETLQLPANSARSIKITEAIAGFVCKDMRPYSVVENEGFRHLMKVTEPHYIMVSRKRLSEEVIPNMYQSVKENVKSKLQSAERVGITSDTWTSLATESYMSVTAHFIDGEWNLISYALQTTEVETDHRSASLAEMLTNAINEWELMSKDPAIVTDNAANMVRAVEIMGLTHVGCFAHIINLASHAGLKLPNIARLLARVRHIAKFFHRSTTATRVLKEKQKLLQLKEHKLTIDVVTRWNSALEMLERFLEQQPAISAALMSPEVRRNETDLCSLKEGDITDAEDVVRALKPMKTATQVMSEEKTPTLSVIAPLHSLLLKEMTSLPDDSKVVKDLKDEIKKNLSMRYVNQKDMLHVASAIDPRFKALPFLSEEERESTFSTLKTEAISEMEEEASSLCIQCIFSLYSHTQQDDADGEEEDVGPQPAAPDAMPSSALECLLGDAYRPRDEGEAQKSRAEKVEDEIRRYRSRRPAGLQDNPLAWWRENENEYPLLARMAKRYLCVPGTSVASERVFSTAGDIITAKRSCLTPGHVNELLFLQKNLSIPK</sequence>
<name>A0ABD1KSL2_9TELE</name>
<feature type="region of interest" description="Disordered" evidence="10">
    <location>
        <begin position="497"/>
        <end position="517"/>
    </location>
</feature>
<proteinExistence type="predicted"/>
<reference evidence="12 13" key="1">
    <citation type="submission" date="2024-09" db="EMBL/GenBank/DDBJ databases">
        <title>A chromosome-level genome assembly of Gray's grenadier anchovy, Coilia grayii.</title>
        <authorList>
            <person name="Fu Z."/>
        </authorList>
    </citation>
    <scope>NUCLEOTIDE SEQUENCE [LARGE SCALE GENOMIC DNA]</scope>
    <source>
        <strain evidence="12">G4</strain>
        <tissue evidence="12">Muscle</tissue>
    </source>
</reference>
<gene>
    <name evidence="12" type="ORF">ACEWY4_001314</name>
</gene>
<feature type="domain" description="BED-type" evidence="11">
    <location>
        <begin position="20"/>
        <end position="78"/>
    </location>
</feature>
<dbReference type="InterPro" id="IPR008906">
    <property type="entry name" value="HATC_C_dom"/>
</dbReference>
<keyword evidence="8" id="KW-0539">Nucleus</keyword>
<dbReference type="PANTHER" id="PTHR46481">
    <property type="entry name" value="ZINC FINGER BED DOMAIN-CONTAINING PROTEIN 4"/>
    <property type="match status" value="1"/>
</dbReference>
<evidence type="ECO:0000256" key="3">
    <source>
        <dbReference type="ARBA" id="ARBA00022771"/>
    </source>
</evidence>
<dbReference type="Gene3D" id="1.10.10.1070">
    <property type="entry name" value="Zinc finger, BED domain-containing"/>
    <property type="match status" value="1"/>
</dbReference>
<dbReference type="GO" id="GO:0003677">
    <property type="term" value="F:DNA binding"/>
    <property type="evidence" value="ECO:0007669"/>
    <property type="project" value="UniProtKB-KW"/>
</dbReference>
<dbReference type="AlphaFoldDB" id="A0ABD1KSL2"/>
<keyword evidence="13" id="KW-1185">Reference proteome</keyword>
<dbReference type="InterPro" id="IPR052035">
    <property type="entry name" value="ZnF_BED_domain_contain"/>
</dbReference>
<evidence type="ECO:0000256" key="9">
    <source>
        <dbReference type="PROSITE-ProRule" id="PRU00027"/>
    </source>
</evidence>
<dbReference type="Pfam" id="PF02892">
    <property type="entry name" value="zf-BED"/>
    <property type="match status" value="1"/>
</dbReference>
<dbReference type="InterPro" id="IPR012337">
    <property type="entry name" value="RNaseH-like_sf"/>
</dbReference>
<dbReference type="PANTHER" id="PTHR46481:SF10">
    <property type="entry name" value="ZINC FINGER BED DOMAIN-CONTAINING PROTEIN 39"/>
    <property type="match status" value="1"/>
</dbReference>
<dbReference type="PROSITE" id="PS50808">
    <property type="entry name" value="ZF_BED"/>
    <property type="match status" value="1"/>
</dbReference>
<dbReference type="SUPFAM" id="SSF57667">
    <property type="entry name" value="beta-beta-alpha zinc fingers"/>
    <property type="match status" value="1"/>
</dbReference>
<dbReference type="SUPFAM" id="SSF140996">
    <property type="entry name" value="Hermes dimerisation domain"/>
    <property type="match status" value="1"/>
</dbReference>
<evidence type="ECO:0000313" key="13">
    <source>
        <dbReference type="Proteomes" id="UP001591681"/>
    </source>
</evidence>
<feature type="compositionally biased region" description="Acidic residues" evidence="10">
    <location>
        <begin position="497"/>
        <end position="506"/>
    </location>
</feature>